<dbReference type="AlphaFoldDB" id="A0A1X0NNF0"/>
<protein>
    <submittedName>
        <fullName evidence="2">Uncharacterized protein</fullName>
    </submittedName>
</protein>
<dbReference type="VEuPathDB" id="TriTrypDB:TM35_000291340"/>
<accession>A0A1X0NNF0</accession>
<sequence>MSTGVLTQEAKPLYSSNKIHIDRIVAYLEGQSPEAELSVDTLTGCGPFLQRLVHTAQDTHTADRLDDVFQRVAAHFTRCAHITAADNIRELIAQVASKASDVVMEEALFLSPPMSSASQVVWSRVGQLVGQLVRDSAAGVVNVNAHSGNSRRGSTSLLSSNITSNMNKGTENNNYDRQIGQRASPLLLQRIPWKDVCDDKEEFEEKPPAMVSSFTVLWGSIFSFLQLLANKSNELKTEEGKSDDASLVLPKMSTQQQQQHPLGGILTDCVITMMEKNRSLLWEAHEMNQHGAAAEVLCVAANNFAWLLQQCKYLPITNAVEIREVLMQCTADVLQDIITGCSTELHYIFSLYLFPHIDGGQRQQVTPRVLTGRLTATCDICNSLVLVLPKSEVISLLLERLLLPLAERLLDTKEQQHMVDKSNASYQKSLRTHNFYDDDDDNDTGLRVPPSPPVDGSATTLAERVTEILDVLASDTAFGPTICQESSSYCTIRRLLPVMTS</sequence>
<feature type="region of interest" description="Disordered" evidence="1">
    <location>
        <begin position="437"/>
        <end position="458"/>
    </location>
</feature>
<proteinExistence type="predicted"/>
<dbReference type="EMBL" id="NBCO01000029">
    <property type="protein sequence ID" value="ORC86252.1"/>
    <property type="molecule type" value="Genomic_DNA"/>
</dbReference>
<reference evidence="2 3" key="1">
    <citation type="submission" date="2017-03" db="EMBL/GenBank/DDBJ databases">
        <title>An alternative strategy for trypanosome survival in the mammalian bloodstream revealed through genome and transcriptome analysis of the ubiquitous bovine parasite Trypanosoma (Megatrypanum) theileri.</title>
        <authorList>
            <person name="Kelly S."/>
            <person name="Ivens A."/>
            <person name="Mott A."/>
            <person name="O'Neill E."/>
            <person name="Emms D."/>
            <person name="Macleod O."/>
            <person name="Voorheis P."/>
            <person name="Matthews J."/>
            <person name="Matthews K."/>
            <person name="Carrington M."/>
        </authorList>
    </citation>
    <scope>NUCLEOTIDE SEQUENCE [LARGE SCALE GENOMIC DNA]</scope>
    <source>
        <strain evidence="2">Edinburgh</strain>
    </source>
</reference>
<evidence type="ECO:0000313" key="2">
    <source>
        <dbReference type="EMBL" id="ORC86252.1"/>
    </source>
</evidence>
<dbReference type="RefSeq" id="XP_028880318.1">
    <property type="nucleotide sequence ID" value="XM_029028291.1"/>
</dbReference>
<dbReference type="Proteomes" id="UP000192257">
    <property type="component" value="Unassembled WGS sequence"/>
</dbReference>
<dbReference type="OrthoDB" id="244205at2759"/>
<gene>
    <name evidence="2" type="ORF">TM35_000291340</name>
</gene>
<organism evidence="2 3">
    <name type="scientific">Trypanosoma theileri</name>
    <dbReference type="NCBI Taxonomy" id="67003"/>
    <lineage>
        <taxon>Eukaryota</taxon>
        <taxon>Discoba</taxon>
        <taxon>Euglenozoa</taxon>
        <taxon>Kinetoplastea</taxon>
        <taxon>Metakinetoplastina</taxon>
        <taxon>Trypanosomatida</taxon>
        <taxon>Trypanosomatidae</taxon>
        <taxon>Trypanosoma</taxon>
    </lineage>
</organism>
<comment type="caution">
    <text evidence="2">The sequence shown here is derived from an EMBL/GenBank/DDBJ whole genome shotgun (WGS) entry which is preliminary data.</text>
</comment>
<name>A0A1X0NNF0_9TRYP</name>
<keyword evidence="3" id="KW-1185">Reference proteome</keyword>
<evidence type="ECO:0000256" key="1">
    <source>
        <dbReference type="SAM" id="MobiDB-lite"/>
    </source>
</evidence>
<dbReference type="GeneID" id="39988071"/>
<evidence type="ECO:0000313" key="3">
    <source>
        <dbReference type="Proteomes" id="UP000192257"/>
    </source>
</evidence>